<keyword evidence="6" id="KW-1185">Reference proteome</keyword>
<dbReference type="Proteomes" id="UP001319827">
    <property type="component" value="Chromosome"/>
</dbReference>
<evidence type="ECO:0000256" key="2">
    <source>
        <dbReference type="SAM" id="SignalP"/>
    </source>
</evidence>
<dbReference type="PANTHER" id="PTHR35936:SF19">
    <property type="entry name" value="AMINO-ACID-BINDING PROTEIN YXEM-RELATED"/>
    <property type="match status" value="1"/>
</dbReference>
<reference evidence="5 6" key="1">
    <citation type="journal article" date="2016" name="C (Basel)">
        <title>Selective Growth of and Electricity Production by Marine Exoelectrogenic Bacteria in Self-Aggregated Hydrogel of Microbially Reduced Graphene Oxide.</title>
        <authorList>
            <person name="Yoshida N."/>
            <person name="Goto Y."/>
            <person name="Miyata Y."/>
        </authorList>
    </citation>
    <scope>NUCLEOTIDE SEQUENCE [LARGE SCALE GENOMIC DNA]</scope>
    <source>
        <strain evidence="5 6">NIT-T3</strain>
    </source>
</reference>
<dbReference type="SUPFAM" id="SSF53850">
    <property type="entry name" value="Periplasmic binding protein-like II"/>
    <property type="match status" value="1"/>
</dbReference>
<feature type="domain" description="Solute-binding protein family 3/N-terminal" evidence="3">
    <location>
        <begin position="34"/>
        <end position="253"/>
    </location>
</feature>
<keyword evidence="1 2" id="KW-0732">Signal</keyword>
<dbReference type="InterPro" id="IPR001638">
    <property type="entry name" value="Solute-binding_3/MltF_N"/>
</dbReference>
<gene>
    <name evidence="5" type="ORF">DESUT3_06170</name>
</gene>
<evidence type="ECO:0000313" key="6">
    <source>
        <dbReference type="Proteomes" id="UP001319827"/>
    </source>
</evidence>
<dbReference type="SMART" id="SM00062">
    <property type="entry name" value="PBPb"/>
    <property type="match status" value="1"/>
</dbReference>
<dbReference type="Gene3D" id="3.40.190.10">
    <property type="entry name" value="Periplasmic binding protein-like II"/>
    <property type="match status" value="2"/>
</dbReference>
<organism evidence="5 6">
    <name type="scientific">Desulfuromonas versatilis</name>
    <dbReference type="NCBI Taxonomy" id="2802975"/>
    <lineage>
        <taxon>Bacteria</taxon>
        <taxon>Pseudomonadati</taxon>
        <taxon>Thermodesulfobacteriota</taxon>
        <taxon>Desulfuromonadia</taxon>
        <taxon>Desulfuromonadales</taxon>
        <taxon>Desulfuromonadaceae</taxon>
        <taxon>Desulfuromonas</taxon>
    </lineage>
</organism>
<dbReference type="EMBL" id="AP024355">
    <property type="protein sequence ID" value="BCR03548.1"/>
    <property type="molecule type" value="Genomic_DNA"/>
</dbReference>
<evidence type="ECO:0000313" key="5">
    <source>
        <dbReference type="EMBL" id="BCR03548.1"/>
    </source>
</evidence>
<feature type="domain" description="Ionotropic glutamate receptor C-terminal" evidence="4">
    <location>
        <begin position="36"/>
        <end position="252"/>
    </location>
</feature>
<evidence type="ECO:0000259" key="4">
    <source>
        <dbReference type="SMART" id="SM00079"/>
    </source>
</evidence>
<sequence length="255" mass="27896">MYRAAVSTLFVAVFFMIATPCAADELDQIRKAGEISFSMSGQYPPFNFVNENNELAGFDVELCSEIARRIGVKPAPLTTAWDGIIAGLLAAKYDLICGSMAITEERLKAIDFSDPYYRSGAQLFVPKKSEVDSAQQLNGKKVGVTLGTTFEEWVRTNLPGVDVRTYKGVPDMILEVANGRIDGFITDRIVGAMAIDEKNAPIKLAGPLLYEEKMGIALAKDNPGLRSAINEALASMQNDGSYHDISMKWLKIDAR</sequence>
<dbReference type="InterPro" id="IPR001320">
    <property type="entry name" value="Iontro_rcpt_C"/>
</dbReference>
<accession>A0ABM8HSW4</accession>
<dbReference type="Pfam" id="PF00497">
    <property type="entry name" value="SBP_bac_3"/>
    <property type="match status" value="1"/>
</dbReference>
<proteinExistence type="predicted"/>
<dbReference type="SMART" id="SM00079">
    <property type="entry name" value="PBPe"/>
    <property type="match status" value="1"/>
</dbReference>
<evidence type="ECO:0000259" key="3">
    <source>
        <dbReference type="SMART" id="SM00062"/>
    </source>
</evidence>
<feature type="signal peptide" evidence="2">
    <location>
        <begin position="1"/>
        <end position="23"/>
    </location>
</feature>
<reference evidence="5 6" key="2">
    <citation type="journal article" date="2021" name="Int. J. Syst. Evol. Microbiol.">
        <title>Isolation and Polyphasic Characterization of Desulfuromonas versatilis sp. Nov., an Electrogenic Bacteria Capable of Versatile Metabolism Isolated from a Graphene Oxide-Reducing Enrichment Culture.</title>
        <authorList>
            <person name="Xie L."/>
            <person name="Yoshida N."/>
            <person name="Ishii S."/>
            <person name="Meng L."/>
        </authorList>
    </citation>
    <scope>NUCLEOTIDE SEQUENCE [LARGE SCALE GENOMIC DNA]</scope>
    <source>
        <strain evidence="5 6">NIT-T3</strain>
    </source>
</reference>
<evidence type="ECO:0000256" key="1">
    <source>
        <dbReference type="ARBA" id="ARBA00022729"/>
    </source>
</evidence>
<name>A0ABM8HSW4_9BACT</name>
<feature type="chain" id="PRO_5046450845" evidence="2">
    <location>
        <begin position="24"/>
        <end position="255"/>
    </location>
</feature>
<dbReference type="CDD" id="cd13713">
    <property type="entry name" value="PBP2_Cystine_like_1"/>
    <property type="match status" value="1"/>
</dbReference>
<dbReference type="PANTHER" id="PTHR35936">
    <property type="entry name" value="MEMBRANE-BOUND LYTIC MUREIN TRANSGLYCOSYLASE F"/>
    <property type="match status" value="1"/>
</dbReference>
<protein>
    <submittedName>
        <fullName evidence="5">Amino acid ABC transporter substrate-binding protein</fullName>
    </submittedName>
</protein>
<dbReference type="RefSeq" id="WP_221251016.1">
    <property type="nucleotide sequence ID" value="NZ_AP024355.1"/>
</dbReference>